<dbReference type="EMBL" id="HE580267">
    <property type="protein sequence ID" value="CCD22401.1"/>
    <property type="molecule type" value="Genomic_DNA"/>
</dbReference>
<keyword evidence="5" id="KW-1185">Reference proteome</keyword>
<dbReference type="Proteomes" id="UP000000689">
    <property type="component" value="Chromosome 1"/>
</dbReference>
<dbReference type="Gene3D" id="2.170.130.20">
    <property type="entry name" value="LCCL-like domain"/>
    <property type="match status" value="1"/>
</dbReference>
<feature type="transmembrane region" description="Helical" evidence="2">
    <location>
        <begin position="112"/>
        <end position="134"/>
    </location>
</feature>
<feature type="transmembrane region" description="Helical" evidence="2">
    <location>
        <begin position="471"/>
        <end position="490"/>
    </location>
</feature>
<feature type="region of interest" description="Disordered" evidence="1">
    <location>
        <begin position="1"/>
        <end position="44"/>
    </location>
</feature>
<dbReference type="KEGG" id="ndi:NDAI_0A02430"/>
<protein>
    <recommendedName>
        <fullName evidence="3">LCCL domain-containing protein</fullName>
    </recommendedName>
</protein>
<dbReference type="eggNOG" id="ENOG502QUEX">
    <property type="taxonomic scope" value="Eukaryota"/>
</dbReference>
<dbReference type="PANTHER" id="PTHR31331:SF1">
    <property type="entry name" value="CYSTEINE RICH SECRETORY PROTEIN LCCL DOMAIN CONTAINING 2"/>
    <property type="match status" value="1"/>
</dbReference>
<dbReference type="OrthoDB" id="441660at2759"/>
<dbReference type="SUPFAM" id="SSF69848">
    <property type="entry name" value="LCCL domain"/>
    <property type="match status" value="1"/>
</dbReference>
<feature type="transmembrane region" description="Helical" evidence="2">
    <location>
        <begin position="334"/>
        <end position="353"/>
    </location>
</feature>
<dbReference type="AlphaFoldDB" id="G0W3L3"/>
<keyword evidence="2" id="KW-0812">Transmembrane</keyword>
<feature type="transmembrane region" description="Helical" evidence="2">
    <location>
        <begin position="436"/>
        <end position="459"/>
    </location>
</feature>
<accession>G0W3L3</accession>
<evidence type="ECO:0000313" key="4">
    <source>
        <dbReference type="EMBL" id="CCD22401.1"/>
    </source>
</evidence>
<feature type="transmembrane region" description="Helical" evidence="2">
    <location>
        <begin position="365"/>
        <end position="384"/>
    </location>
</feature>
<keyword evidence="2" id="KW-1133">Transmembrane helix</keyword>
<reference evidence="4 5" key="1">
    <citation type="journal article" date="2011" name="Proc. Natl. Acad. Sci. U.S.A.">
        <title>Evolutionary erosion of yeast sex chromosomes by mating-type switching accidents.</title>
        <authorList>
            <person name="Gordon J.L."/>
            <person name="Armisen D."/>
            <person name="Proux-Wera E."/>
            <person name="Oheigeartaigh S.S."/>
            <person name="Byrne K.P."/>
            <person name="Wolfe K.H."/>
        </authorList>
    </citation>
    <scope>NUCLEOTIDE SEQUENCE [LARGE SCALE GENOMIC DNA]</scope>
    <source>
        <strain evidence="5">ATCC 10597 / BCRC 20456 / CBS 421 / NBRC 0211 / NRRL Y-12639</strain>
    </source>
</reference>
<dbReference type="HOGENOM" id="CLU_011125_2_0_1"/>
<dbReference type="InterPro" id="IPR051957">
    <property type="entry name" value="CRISP-LCCL_domain"/>
</dbReference>
<feature type="compositionally biased region" description="Basic and acidic residues" evidence="1">
    <location>
        <begin position="1"/>
        <end position="11"/>
    </location>
</feature>
<dbReference type="GeneID" id="11493908"/>
<name>G0W3L3_NAUDC</name>
<dbReference type="STRING" id="1071378.G0W3L3"/>
<organism evidence="4 5">
    <name type="scientific">Naumovozyma dairenensis (strain ATCC 10597 / BCRC 20456 / CBS 421 / NBRC 0211 / NRRL Y-12639)</name>
    <name type="common">Saccharomyces dairenensis</name>
    <dbReference type="NCBI Taxonomy" id="1071378"/>
    <lineage>
        <taxon>Eukaryota</taxon>
        <taxon>Fungi</taxon>
        <taxon>Dikarya</taxon>
        <taxon>Ascomycota</taxon>
        <taxon>Saccharomycotina</taxon>
        <taxon>Saccharomycetes</taxon>
        <taxon>Saccharomycetales</taxon>
        <taxon>Saccharomycetaceae</taxon>
        <taxon>Naumovozyma</taxon>
    </lineage>
</organism>
<feature type="transmembrane region" description="Helical" evidence="2">
    <location>
        <begin position="310"/>
        <end position="327"/>
    </location>
</feature>
<dbReference type="OMA" id="HWDKTVL"/>
<proteinExistence type="predicted"/>
<evidence type="ECO:0000313" key="5">
    <source>
        <dbReference type="Proteomes" id="UP000000689"/>
    </source>
</evidence>
<evidence type="ECO:0000259" key="3">
    <source>
        <dbReference type="Pfam" id="PF03815"/>
    </source>
</evidence>
<gene>
    <name evidence="4" type="primary">NDAI0A02430</name>
    <name evidence="4" type="ordered locus">NDAI_0A02430</name>
</gene>
<keyword evidence="2" id="KW-0472">Membrane</keyword>
<dbReference type="PANTHER" id="PTHR31331">
    <property type="entry name" value="LCCL DOMAIN PROTEIN (AFU_ORTHOLOGUE AFUA_5G08630)"/>
    <property type="match status" value="1"/>
</dbReference>
<sequence length="672" mass="74856">MTDSIPRRSDSFELDSLPPATPTNRDSENIPLQDFSENKPLGLNSDENAREQWLLLEDSNMFKRFFKRVWNGPIHPADDPPSFPEKWQITKKINNWPEEVFNKRFPKKSTRILILIVYCALWFGTLFLLIHPYLIRPPYFYPDDGKEKIPILSLSCNSYLDWEGTNNACGINAGACGPFDNREYMIRCPAFCDRGGWTYSAIAVGNKRIKYTGYKIGGGPLGHSEDHNKLSYPYRADSFPCAAAVHAGLISPVVGGCARLSKDGRQYRFPSRLGKYGTGLSVAFNSFFPSSFSFREISNGIATGCYDPRIAVVTLSVIFGLPLFYIYDSIYGYWVLTIVAYWVIALALDPPMLTDAHDIASVYELFSLGFQRLFPLCFLLYVGWKSAVKRTLENGSPLAKIILWYPTFWLGVMNNITFDRLPVDRLTAKDLKEQAGAATAVGSIAATILICAIIQAYSLWKSGRFRKFFKIYISFISGLIFLASIPGLNLRIHHYILGAVLLPGCATRGSSAYLFQGVLVGLILSGVSRWDFASIVETDVALLRGEGGGRLEPPTFNFNTGTPHMISWSLNDTTTEKDLTGSINGYSLLLNDFEVYLGTNSTISLDVLKAENSLLNNLMEEAILSSNGTIDLYLRVARASMRNSGELRGDYTNGAILSWPEGVWTDPEPGVS</sequence>
<dbReference type="InterPro" id="IPR004043">
    <property type="entry name" value="LCCL"/>
</dbReference>
<dbReference type="RefSeq" id="XP_003667644.1">
    <property type="nucleotide sequence ID" value="XM_003667596.1"/>
</dbReference>
<dbReference type="InterPro" id="IPR036609">
    <property type="entry name" value="LCCL_sf"/>
</dbReference>
<evidence type="ECO:0000256" key="1">
    <source>
        <dbReference type="SAM" id="MobiDB-lite"/>
    </source>
</evidence>
<evidence type="ECO:0000256" key="2">
    <source>
        <dbReference type="SAM" id="Phobius"/>
    </source>
</evidence>
<dbReference type="Pfam" id="PF03815">
    <property type="entry name" value="LCCL"/>
    <property type="match status" value="1"/>
</dbReference>
<feature type="domain" description="LCCL" evidence="3">
    <location>
        <begin position="175"/>
        <end position="272"/>
    </location>
</feature>
<feature type="transmembrane region" description="Helical" evidence="2">
    <location>
        <begin position="396"/>
        <end position="416"/>
    </location>
</feature>